<evidence type="ECO:0000313" key="8">
    <source>
        <dbReference type="EMBL" id="MCQ4924355.1"/>
    </source>
</evidence>
<evidence type="ECO:0000259" key="6">
    <source>
        <dbReference type="Pfam" id="PF04542"/>
    </source>
</evidence>
<keyword evidence="4" id="KW-0238">DNA-binding</keyword>
<feature type="domain" description="RNA polymerase sigma factor 70 region 4 type 2" evidence="7">
    <location>
        <begin position="103"/>
        <end position="154"/>
    </location>
</feature>
<keyword evidence="2" id="KW-0805">Transcription regulation</keyword>
<dbReference type="InterPro" id="IPR013324">
    <property type="entry name" value="RNA_pol_sigma_r3/r4-like"/>
</dbReference>
<dbReference type="InterPro" id="IPR036388">
    <property type="entry name" value="WH-like_DNA-bd_sf"/>
</dbReference>
<name>A0ABT1SCZ6_9FIRM</name>
<dbReference type="EMBL" id="JANGAC010000012">
    <property type="protein sequence ID" value="MCQ4924355.1"/>
    <property type="molecule type" value="Genomic_DNA"/>
</dbReference>
<proteinExistence type="inferred from homology"/>
<dbReference type="InterPro" id="IPR014284">
    <property type="entry name" value="RNA_pol_sigma-70_dom"/>
</dbReference>
<comment type="caution">
    <text evidence="8">The sequence shown here is derived from an EMBL/GenBank/DDBJ whole genome shotgun (WGS) entry which is preliminary data.</text>
</comment>
<gene>
    <name evidence="8" type="ORF">NE686_14725</name>
</gene>
<dbReference type="RefSeq" id="WP_256312108.1">
    <property type="nucleotide sequence ID" value="NZ_JANGAC010000012.1"/>
</dbReference>
<evidence type="ECO:0000256" key="1">
    <source>
        <dbReference type="ARBA" id="ARBA00010641"/>
    </source>
</evidence>
<feature type="domain" description="RNA polymerase sigma-70 region 2" evidence="6">
    <location>
        <begin position="9"/>
        <end position="72"/>
    </location>
</feature>
<dbReference type="Pfam" id="PF04542">
    <property type="entry name" value="Sigma70_r2"/>
    <property type="match status" value="1"/>
</dbReference>
<sequence>MINSQLENLYIKYHREVYLYALSLCRNYHQAQDLVSETFFKALLSLDKDTPYIKYWLFKVCKNLFLDTSRMNKEYNTMDSLEDLLATEETPLNKVIDNEEKKQLYYLIMNLPHSYREIIILYYYCDFTIKEIAKTTGLKYGAAKTLLFRARKKLKDMLEGQYEF</sequence>
<dbReference type="PANTHER" id="PTHR43133">
    <property type="entry name" value="RNA POLYMERASE ECF-TYPE SIGMA FACTO"/>
    <property type="match status" value="1"/>
</dbReference>
<dbReference type="Proteomes" id="UP001524478">
    <property type="component" value="Unassembled WGS sequence"/>
</dbReference>
<evidence type="ECO:0000256" key="2">
    <source>
        <dbReference type="ARBA" id="ARBA00023015"/>
    </source>
</evidence>
<evidence type="ECO:0000313" key="9">
    <source>
        <dbReference type="Proteomes" id="UP001524478"/>
    </source>
</evidence>
<evidence type="ECO:0000256" key="5">
    <source>
        <dbReference type="ARBA" id="ARBA00023163"/>
    </source>
</evidence>
<dbReference type="InterPro" id="IPR007627">
    <property type="entry name" value="RNA_pol_sigma70_r2"/>
</dbReference>
<dbReference type="InterPro" id="IPR013249">
    <property type="entry name" value="RNA_pol_sigma70_r4_t2"/>
</dbReference>
<dbReference type="NCBIfam" id="TIGR02937">
    <property type="entry name" value="sigma70-ECF"/>
    <property type="match status" value="1"/>
</dbReference>
<evidence type="ECO:0000256" key="4">
    <source>
        <dbReference type="ARBA" id="ARBA00023125"/>
    </source>
</evidence>
<dbReference type="Pfam" id="PF08281">
    <property type="entry name" value="Sigma70_r4_2"/>
    <property type="match status" value="1"/>
</dbReference>
<evidence type="ECO:0000259" key="7">
    <source>
        <dbReference type="Pfam" id="PF08281"/>
    </source>
</evidence>
<dbReference type="Gene3D" id="1.10.10.10">
    <property type="entry name" value="Winged helix-like DNA-binding domain superfamily/Winged helix DNA-binding domain"/>
    <property type="match status" value="1"/>
</dbReference>
<dbReference type="PANTHER" id="PTHR43133:SF8">
    <property type="entry name" value="RNA POLYMERASE SIGMA FACTOR HI_1459-RELATED"/>
    <property type="match status" value="1"/>
</dbReference>
<protein>
    <submittedName>
        <fullName evidence="8">Sigma-70 family RNA polymerase sigma factor</fullName>
    </submittedName>
</protein>
<comment type="similarity">
    <text evidence="1">Belongs to the sigma-70 factor family. ECF subfamily.</text>
</comment>
<evidence type="ECO:0000256" key="3">
    <source>
        <dbReference type="ARBA" id="ARBA00023082"/>
    </source>
</evidence>
<keyword evidence="5" id="KW-0804">Transcription</keyword>
<organism evidence="8 9">
    <name type="scientific">Tissierella carlieri</name>
    <dbReference type="NCBI Taxonomy" id="689904"/>
    <lineage>
        <taxon>Bacteria</taxon>
        <taxon>Bacillati</taxon>
        <taxon>Bacillota</taxon>
        <taxon>Tissierellia</taxon>
        <taxon>Tissierellales</taxon>
        <taxon>Tissierellaceae</taxon>
        <taxon>Tissierella</taxon>
    </lineage>
</organism>
<dbReference type="SUPFAM" id="SSF88946">
    <property type="entry name" value="Sigma2 domain of RNA polymerase sigma factors"/>
    <property type="match status" value="1"/>
</dbReference>
<dbReference type="CDD" id="cd06171">
    <property type="entry name" value="Sigma70_r4"/>
    <property type="match status" value="1"/>
</dbReference>
<dbReference type="InterPro" id="IPR013325">
    <property type="entry name" value="RNA_pol_sigma_r2"/>
</dbReference>
<accession>A0ABT1SCZ6</accession>
<keyword evidence="3" id="KW-0731">Sigma factor</keyword>
<reference evidence="8 9" key="1">
    <citation type="submission" date="2022-06" db="EMBL/GenBank/DDBJ databases">
        <title>Isolation of gut microbiota from human fecal samples.</title>
        <authorList>
            <person name="Pamer E.G."/>
            <person name="Barat B."/>
            <person name="Waligurski E."/>
            <person name="Medina S."/>
            <person name="Paddock L."/>
            <person name="Mostad J."/>
        </authorList>
    </citation>
    <scope>NUCLEOTIDE SEQUENCE [LARGE SCALE GENOMIC DNA]</scope>
    <source>
        <strain evidence="8 9">DFI.7.95</strain>
    </source>
</reference>
<dbReference type="InterPro" id="IPR039425">
    <property type="entry name" value="RNA_pol_sigma-70-like"/>
</dbReference>
<keyword evidence="9" id="KW-1185">Reference proteome</keyword>
<dbReference type="Gene3D" id="1.10.1740.10">
    <property type="match status" value="1"/>
</dbReference>
<dbReference type="SUPFAM" id="SSF88659">
    <property type="entry name" value="Sigma3 and sigma4 domains of RNA polymerase sigma factors"/>
    <property type="match status" value="1"/>
</dbReference>